<dbReference type="Gene3D" id="3.40.50.720">
    <property type="entry name" value="NAD(P)-binding Rossmann-like Domain"/>
    <property type="match status" value="1"/>
</dbReference>
<dbReference type="eggNOG" id="KOG0725">
    <property type="taxonomic scope" value="Eukaryota"/>
</dbReference>
<dbReference type="PRINTS" id="PR00081">
    <property type="entry name" value="GDHRDH"/>
</dbReference>
<comment type="similarity">
    <text evidence="1">Belongs to the short-chain dehydrogenases/reductases (SDR) family.</text>
</comment>
<keyword evidence="5" id="KW-1185">Reference proteome</keyword>
<dbReference type="PANTHER" id="PTHR43477:SF1">
    <property type="entry name" value="DIHYDROANTICAPSIN 7-DEHYDROGENASE"/>
    <property type="match status" value="1"/>
</dbReference>
<dbReference type="SUPFAM" id="SSF51735">
    <property type="entry name" value="NAD(P)-binding Rossmann-fold domains"/>
    <property type="match status" value="1"/>
</dbReference>
<proteinExistence type="inferred from homology"/>
<dbReference type="EMBL" id="JH687552">
    <property type="protein sequence ID" value="EIN04984.1"/>
    <property type="molecule type" value="Genomic_DNA"/>
</dbReference>
<dbReference type="InterPro" id="IPR036291">
    <property type="entry name" value="NAD(P)-bd_dom_sf"/>
</dbReference>
<dbReference type="GO" id="GO:0016491">
    <property type="term" value="F:oxidoreductase activity"/>
    <property type="evidence" value="ECO:0007669"/>
    <property type="project" value="UniProtKB-KW"/>
</dbReference>
<dbReference type="InterPro" id="IPR002347">
    <property type="entry name" value="SDR_fam"/>
</dbReference>
<accession>R7S508</accession>
<dbReference type="CDD" id="cd05233">
    <property type="entry name" value="SDR_c"/>
    <property type="match status" value="1"/>
</dbReference>
<dbReference type="InterPro" id="IPR051122">
    <property type="entry name" value="SDR_DHRS6-like"/>
</dbReference>
<dbReference type="OrthoDB" id="294295at2759"/>
<sequence length="254" mass="26811">SLLLHDMQDKLQGKRIVIVGGTSGIGLAVAKAALYAGASVIVSSSNKGRVAAAAKKLSDLGTGQSVEGRVYDARAGESASKEFFEALPEFDHLVWTAGDNLPLGYPDQDLANIHDVFATRTTGPIYAGKYATPRMPKNSDSSITFTIGLATRKPPKGWALVTAVGGATERFTKGLAVEIAPIRVNVVSPGLVITELLNQLPAEELKALVDRETAVLPVKHVADADEVVDAYLYLLRCSYVTGETLHVDGGAILV</sequence>
<evidence type="ECO:0000256" key="2">
    <source>
        <dbReference type="ARBA" id="ARBA00022857"/>
    </source>
</evidence>
<dbReference type="Pfam" id="PF23441">
    <property type="entry name" value="SDR"/>
    <property type="match status" value="1"/>
</dbReference>
<keyword evidence="2" id="KW-0521">NADP</keyword>
<name>R7S508_PUNST</name>
<evidence type="ECO:0000256" key="1">
    <source>
        <dbReference type="ARBA" id="ARBA00006484"/>
    </source>
</evidence>
<organism evidence="4 5">
    <name type="scientific">Punctularia strigosozonata (strain HHB-11173)</name>
    <name type="common">White-rot fungus</name>
    <dbReference type="NCBI Taxonomy" id="741275"/>
    <lineage>
        <taxon>Eukaryota</taxon>
        <taxon>Fungi</taxon>
        <taxon>Dikarya</taxon>
        <taxon>Basidiomycota</taxon>
        <taxon>Agaricomycotina</taxon>
        <taxon>Agaricomycetes</taxon>
        <taxon>Corticiales</taxon>
        <taxon>Punctulariaceae</taxon>
        <taxon>Punctularia</taxon>
    </lineage>
</organism>
<dbReference type="OMA" id="KEGQIST"/>
<dbReference type="AlphaFoldDB" id="R7S508"/>
<reference evidence="5" key="1">
    <citation type="journal article" date="2012" name="Science">
        <title>The Paleozoic origin of enzymatic lignin decomposition reconstructed from 31 fungal genomes.</title>
        <authorList>
            <person name="Floudas D."/>
            <person name="Binder M."/>
            <person name="Riley R."/>
            <person name="Barry K."/>
            <person name="Blanchette R.A."/>
            <person name="Henrissat B."/>
            <person name="Martinez A.T."/>
            <person name="Otillar R."/>
            <person name="Spatafora J.W."/>
            <person name="Yadav J.S."/>
            <person name="Aerts A."/>
            <person name="Benoit I."/>
            <person name="Boyd A."/>
            <person name="Carlson A."/>
            <person name="Copeland A."/>
            <person name="Coutinho P.M."/>
            <person name="de Vries R.P."/>
            <person name="Ferreira P."/>
            <person name="Findley K."/>
            <person name="Foster B."/>
            <person name="Gaskell J."/>
            <person name="Glotzer D."/>
            <person name="Gorecki P."/>
            <person name="Heitman J."/>
            <person name="Hesse C."/>
            <person name="Hori C."/>
            <person name="Igarashi K."/>
            <person name="Jurgens J.A."/>
            <person name="Kallen N."/>
            <person name="Kersten P."/>
            <person name="Kohler A."/>
            <person name="Kuees U."/>
            <person name="Kumar T.K.A."/>
            <person name="Kuo A."/>
            <person name="LaButti K."/>
            <person name="Larrondo L.F."/>
            <person name="Lindquist E."/>
            <person name="Ling A."/>
            <person name="Lombard V."/>
            <person name="Lucas S."/>
            <person name="Lundell T."/>
            <person name="Martin R."/>
            <person name="McLaughlin D.J."/>
            <person name="Morgenstern I."/>
            <person name="Morin E."/>
            <person name="Murat C."/>
            <person name="Nagy L.G."/>
            <person name="Nolan M."/>
            <person name="Ohm R.A."/>
            <person name="Patyshakuliyeva A."/>
            <person name="Rokas A."/>
            <person name="Ruiz-Duenas F.J."/>
            <person name="Sabat G."/>
            <person name="Salamov A."/>
            <person name="Samejima M."/>
            <person name="Schmutz J."/>
            <person name="Slot J.C."/>
            <person name="St John F."/>
            <person name="Stenlid J."/>
            <person name="Sun H."/>
            <person name="Sun S."/>
            <person name="Syed K."/>
            <person name="Tsang A."/>
            <person name="Wiebenga A."/>
            <person name="Young D."/>
            <person name="Pisabarro A."/>
            <person name="Eastwood D.C."/>
            <person name="Martin F."/>
            <person name="Cullen D."/>
            <person name="Grigoriev I.V."/>
            <person name="Hibbett D.S."/>
        </authorList>
    </citation>
    <scope>NUCLEOTIDE SEQUENCE [LARGE SCALE GENOMIC DNA]</scope>
    <source>
        <strain evidence="5">HHB-11173 SS5</strain>
    </source>
</reference>
<evidence type="ECO:0000313" key="5">
    <source>
        <dbReference type="Proteomes" id="UP000054196"/>
    </source>
</evidence>
<dbReference type="KEGG" id="psq:PUNSTDRAFT_55296"/>
<feature type="non-terminal residue" evidence="4">
    <location>
        <position position="1"/>
    </location>
</feature>
<evidence type="ECO:0000313" key="4">
    <source>
        <dbReference type="EMBL" id="EIN04984.1"/>
    </source>
</evidence>
<dbReference type="InterPro" id="IPR057571">
    <property type="entry name" value="SDR_PhqE-like"/>
</dbReference>
<dbReference type="GeneID" id="18883959"/>
<evidence type="ECO:0000256" key="3">
    <source>
        <dbReference type="ARBA" id="ARBA00023002"/>
    </source>
</evidence>
<keyword evidence="3" id="KW-0560">Oxidoreductase</keyword>
<protein>
    <submittedName>
        <fullName evidence="4">Short-chain dehydrogenase/reductase SDR</fullName>
    </submittedName>
</protein>
<gene>
    <name evidence="4" type="ORF">PUNSTDRAFT_55296</name>
</gene>
<dbReference type="PANTHER" id="PTHR43477">
    <property type="entry name" value="DIHYDROANTICAPSIN 7-DEHYDROGENASE"/>
    <property type="match status" value="1"/>
</dbReference>
<dbReference type="RefSeq" id="XP_007387907.1">
    <property type="nucleotide sequence ID" value="XM_007387845.1"/>
</dbReference>
<dbReference type="Proteomes" id="UP000054196">
    <property type="component" value="Unassembled WGS sequence"/>
</dbReference>
<dbReference type="HOGENOM" id="CLU_010194_1_2_1"/>